<evidence type="ECO:0000256" key="1">
    <source>
        <dbReference type="ARBA" id="ARBA00004496"/>
    </source>
</evidence>
<feature type="region of interest" description="Disordered" evidence="5">
    <location>
        <begin position="1181"/>
        <end position="1206"/>
    </location>
</feature>
<evidence type="ECO:0000256" key="5">
    <source>
        <dbReference type="SAM" id="MobiDB-lite"/>
    </source>
</evidence>
<dbReference type="GO" id="GO:0015031">
    <property type="term" value="P:protein transport"/>
    <property type="evidence" value="ECO:0007669"/>
    <property type="project" value="UniProtKB-KW"/>
</dbReference>
<evidence type="ECO:0000256" key="2">
    <source>
        <dbReference type="ARBA" id="ARBA00022448"/>
    </source>
</evidence>
<reference evidence="7 8" key="1">
    <citation type="submission" date="2015-01" db="EMBL/GenBank/DDBJ databases">
        <title>The Genome Sequence of Cladophialophora immunda CBS83496.</title>
        <authorList>
            <consortium name="The Broad Institute Genomics Platform"/>
            <person name="Cuomo C."/>
            <person name="de Hoog S."/>
            <person name="Gorbushina A."/>
            <person name="Stielow B."/>
            <person name="Teixiera M."/>
            <person name="Abouelleil A."/>
            <person name="Chapman S.B."/>
            <person name="Priest M."/>
            <person name="Young S.K."/>
            <person name="Wortman J."/>
            <person name="Nusbaum C."/>
            <person name="Birren B."/>
        </authorList>
    </citation>
    <scope>NUCLEOTIDE SEQUENCE [LARGE SCALE GENOMIC DNA]</scope>
    <source>
        <strain evidence="7 8">CBS 83496</strain>
    </source>
</reference>
<feature type="compositionally biased region" description="Basic and acidic residues" evidence="5">
    <location>
        <begin position="277"/>
        <end position="288"/>
    </location>
</feature>
<keyword evidence="8" id="KW-1185">Reference proteome</keyword>
<dbReference type="GO" id="GO:0016020">
    <property type="term" value="C:membrane"/>
    <property type="evidence" value="ECO:0007669"/>
    <property type="project" value="TreeGrafter"/>
</dbReference>
<dbReference type="STRING" id="569365.A0A0D2CJ68"/>
<dbReference type="RefSeq" id="XP_016251404.1">
    <property type="nucleotide sequence ID" value="XM_016389502.1"/>
</dbReference>
<protein>
    <recommendedName>
        <fullName evidence="6">CNH domain-containing protein</fullName>
    </recommendedName>
</protein>
<dbReference type="Proteomes" id="UP000054466">
    <property type="component" value="Unassembled WGS sequence"/>
</dbReference>
<feature type="region of interest" description="Disordered" evidence="5">
    <location>
        <begin position="231"/>
        <end position="356"/>
    </location>
</feature>
<dbReference type="AlphaFoldDB" id="A0A0D2CJ68"/>
<feature type="compositionally biased region" description="Polar residues" evidence="5">
    <location>
        <begin position="266"/>
        <end position="275"/>
    </location>
</feature>
<evidence type="ECO:0000259" key="6">
    <source>
        <dbReference type="PROSITE" id="PS50219"/>
    </source>
</evidence>
<evidence type="ECO:0000256" key="3">
    <source>
        <dbReference type="ARBA" id="ARBA00022490"/>
    </source>
</evidence>
<feature type="region of interest" description="Disordered" evidence="5">
    <location>
        <begin position="1"/>
        <end position="21"/>
    </location>
</feature>
<dbReference type="GO" id="GO:0006914">
    <property type="term" value="P:autophagy"/>
    <property type="evidence" value="ECO:0007669"/>
    <property type="project" value="TreeGrafter"/>
</dbReference>
<sequence>MRPMDEANPYDQRPAKRQKLAASEPGPYVLRAVLEDIPLAADDGEAEVSITCVEYWNNNLYIGTSAAEILHLVSIPSEQDDENAASTFILASRLQPSGHAVSTDSPNAPGIQQILVLPGPLKACVLCNGVVSFYSLPEFSPAFPNREPTGVQWIGGIDENEDKENPEGPVVMIANSRRIILVRVGEKLRAIRNNIEYPGCLRSSRRETIACVADDTSYALLEVEHQQKIPLFPISSQPTDDDVPADNGGRSPARSPPPVEAAGHGRSTSMGNLIGSTEDRKESPHGRQESPYLMPPDTTSAGSGRPASPSTNIPGPDGSADGSARPRARPRASTEALPSRSAAGINSKHSDKRLKPHILSPFPTEFMLTTGTTESEPGVGMFVNLDGDVVRGTIDFESYPEDLLVDNFVVPENEGAPRSEDEGKIIFALLRKVQEGMTERKLEIQLVENASELAHPRTCVALPSSRFENAPAGLHHTLSTHNHFFKTPGELLQLAPLSIKSLNHRESTQRESDPRTQSAMEQVEQERALFDSQSLSTPVEPSNELVRKRAVEEEKLARRLGRAFTRNLVWHGQDLLMILQNPLISQLEYRLMQYMVDGQPANVIPGQIFGFLASIHGREPKDETEFLTLNYIRQKASLILFLHLETQLPGASALQDIFRAIENTLHDGGLDPRIVLLLLPPLSSEVLYGPEGIWLHQGMAELLQDRQSPVSNFEDAPTEFWMMMRHFLMLWQEKRGYGSIADDKHVFDSVDAALLHVLLYLDQALPTDSPAQRSVRAKLHNVVDQWKGDFDRATLLLERYNRLYVLSRLYQSRKQAQDVLATWKRIIDGEKDVDYSSNIGYVEGQLRRYLTVIRDADLVQSYTLWLAQRNPELAVQIFTDDAARVKFRPQEVVELLKEQAPGAVQQYLEHLVFGKHLGQYADDLIGYYLDSVLTVLEKSESARSSLAESYSTYRALESPKPTYLDFIHQNAPQEPWWQSRLRLLQLLGTGAYATTGTNDAGNDLTYSVSMVLERMAPFSSYLVSESVILDARQGRHKEALRLLTHGLGDYDTATRYCYFGSPSAPSSYPIDPSTLPSRTSQIELFTFLLHEFLSISDIEDRLERTSHLLGKFATFFDPLRILRDIPDDWTVEMLSEFLVRSFRAATTERNQLVIMKALSAAQNLIGQVEFVELCEKIGPKVETGDGGSGRGQEGFEEAREVDVRGG</sequence>
<dbReference type="OrthoDB" id="5325112at2759"/>
<organism evidence="7 8">
    <name type="scientific">Cladophialophora immunda</name>
    <dbReference type="NCBI Taxonomy" id="569365"/>
    <lineage>
        <taxon>Eukaryota</taxon>
        <taxon>Fungi</taxon>
        <taxon>Dikarya</taxon>
        <taxon>Ascomycota</taxon>
        <taxon>Pezizomycotina</taxon>
        <taxon>Eurotiomycetes</taxon>
        <taxon>Chaetothyriomycetidae</taxon>
        <taxon>Chaetothyriales</taxon>
        <taxon>Herpotrichiellaceae</taxon>
        <taxon>Cladophialophora</taxon>
    </lineage>
</organism>
<dbReference type="GeneID" id="27342050"/>
<gene>
    <name evidence="7" type="ORF">PV07_02856</name>
</gene>
<feature type="compositionally biased region" description="Basic and acidic residues" evidence="5">
    <location>
        <begin position="1196"/>
        <end position="1206"/>
    </location>
</feature>
<dbReference type="GO" id="GO:0034058">
    <property type="term" value="P:endosomal vesicle fusion"/>
    <property type="evidence" value="ECO:0007669"/>
    <property type="project" value="TreeGrafter"/>
</dbReference>
<keyword evidence="3" id="KW-0963">Cytoplasm</keyword>
<evidence type="ECO:0000256" key="4">
    <source>
        <dbReference type="ARBA" id="ARBA00022927"/>
    </source>
</evidence>
<dbReference type="GO" id="GO:0005737">
    <property type="term" value="C:cytoplasm"/>
    <property type="evidence" value="ECO:0007669"/>
    <property type="project" value="UniProtKB-SubCell"/>
</dbReference>
<dbReference type="PANTHER" id="PTHR12894">
    <property type="entry name" value="CNH DOMAIN CONTAINING"/>
    <property type="match status" value="1"/>
</dbReference>
<evidence type="ECO:0000313" key="7">
    <source>
        <dbReference type="EMBL" id="KIW31188.1"/>
    </source>
</evidence>
<comment type="subcellular location">
    <subcellularLocation>
        <location evidence="1">Cytoplasm</location>
    </subcellularLocation>
</comment>
<keyword evidence="4" id="KW-0653">Protein transport</keyword>
<accession>A0A0D2CJ68</accession>
<dbReference type="PANTHER" id="PTHR12894:SF27">
    <property type="entry name" value="TRANSFORMING GROWTH FACTOR-BETA RECEPTOR-ASSOCIATED PROTEIN 1"/>
    <property type="match status" value="1"/>
</dbReference>
<dbReference type="InterPro" id="IPR032914">
    <property type="entry name" value="Vam6/VPS39/TRAP1"/>
</dbReference>
<dbReference type="EMBL" id="KN847041">
    <property type="protein sequence ID" value="KIW31188.1"/>
    <property type="molecule type" value="Genomic_DNA"/>
</dbReference>
<feature type="compositionally biased region" description="Polar residues" evidence="5">
    <location>
        <begin position="297"/>
        <end position="313"/>
    </location>
</feature>
<dbReference type="HOGENOM" id="CLU_008225_0_0_1"/>
<dbReference type="InterPro" id="IPR001180">
    <property type="entry name" value="CNH_dom"/>
</dbReference>
<dbReference type="VEuPathDB" id="FungiDB:PV07_02856"/>
<evidence type="ECO:0000313" key="8">
    <source>
        <dbReference type="Proteomes" id="UP000054466"/>
    </source>
</evidence>
<feature type="domain" description="CNH" evidence="6">
    <location>
        <begin position="47"/>
        <end position="475"/>
    </location>
</feature>
<keyword evidence="2" id="KW-0813">Transport</keyword>
<dbReference type="PROSITE" id="PS50219">
    <property type="entry name" value="CNH"/>
    <property type="match status" value="1"/>
</dbReference>
<name>A0A0D2CJ68_9EURO</name>
<proteinExistence type="predicted"/>